<accession>A0A4C1UIN1</accession>
<organism evidence="1 2">
    <name type="scientific">Eumeta variegata</name>
    <name type="common">Bagworm moth</name>
    <name type="synonym">Eumeta japonica</name>
    <dbReference type="NCBI Taxonomy" id="151549"/>
    <lineage>
        <taxon>Eukaryota</taxon>
        <taxon>Metazoa</taxon>
        <taxon>Ecdysozoa</taxon>
        <taxon>Arthropoda</taxon>
        <taxon>Hexapoda</taxon>
        <taxon>Insecta</taxon>
        <taxon>Pterygota</taxon>
        <taxon>Neoptera</taxon>
        <taxon>Endopterygota</taxon>
        <taxon>Lepidoptera</taxon>
        <taxon>Glossata</taxon>
        <taxon>Ditrysia</taxon>
        <taxon>Tineoidea</taxon>
        <taxon>Psychidae</taxon>
        <taxon>Oiketicinae</taxon>
        <taxon>Eumeta</taxon>
    </lineage>
</organism>
<evidence type="ECO:0000313" key="2">
    <source>
        <dbReference type="Proteomes" id="UP000299102"/>
    </source>
</evidence>
<sequence>MFRLLYCSTSFTSDNCDGCTNSAAMCRRRIRLHIRAAYITFERAWPCTSHISRMSVRSWVIRDLNDHKSGSENVLLPHVWASSRSEYDPDGPSGSGPLAGVHFVGSHLSSIQLTRHYPWVGGGVLNSLGRGLVHRRNVPQKFMETLAGDVMHPESDALDEVLNGFDTDVTSHYDI</sequence>
<name>A0A4C1UIN1_EUMVA</name>
<protein>
    <submittedName>
        <fullName evidence="1">Uncharacterized protein</fullName>
    </submittedName>
</protein>
<gene>
    <name evidence="1" type="ORF">EVAR_95453_1</name>
</gene>
<dbReference type="EMBL" id="BGZK01000179">
    <property type="protein sequence ID" value="GBP26285.1"/>
    <property type="molecule type" value="Genomic_DNA"/>
</dbReference>
<dbReference type="AlphaFoldDB" id="A0A4C1UIN1"/>
<reference evidence="1 2" key="1">
    <citation type="journal article" date="2019" name="Commun. Biol.">
        <title>The bagworm genome reveals a unique fibroin gene that provides high tensile strength.</title>
        <authorList>
            <person name="Kono N."/>
            <person name="Nakamura H."/>
            <person name="Ohtoshi R."/>
            <person name="Tomita M."/>
            <person name="Numata K."/>
            <person name="Arakawa K."/>
        </authorList>
    </citation>
    <scope>NUCLEOTIDE SEQUENCE [LARGE SCALE GENOMIC DNA]</scope>
</reference>
<comment type="caution">
    <text evidence="1">The sequence shown here is derived from an EMBL/GenBank/DDBJ whole genome shotgun (WGS) entry which is preliminary data.</text>
</comment>
<keyword evidence="2" id="KW-1185">Reference proteome</keyword>
<dbReference type="Proteomes" id="UP000299102">
    <property type="component" value="Unassembled WGS sequence"/>
</dbReference>
<proteinExistence type="predicted"/>
<evidence type="ECO:0000313" key="1">
    <source>
        <dbReference type="EMBL" id="GBP26285.1"/>
    </source>
</evidence>